<name>A0A830DEZ0_9LAMI</name>
<reference evidence="1" key="1">
    <citation type="submission" date="2020-07" db="EMBL/GenBank/DDBJ databases">
        <title>Ethylene signaling mediates host invasion by parasitic plants.</title>
        <authorList>
            <person name="Yoshida S."/>
        </authorList>
    </citation>
    <scope>NUCLEOTIDE SEQUENCE</scope>
    <source>
        <strain evidence="1">Okayama</strain>
    </source>
</reference>
<comment type="caution">
    <text evidence="1">The sequence shown here is derived from an EMBL/GenBank/DDBJ whole genome shotgun (WGS) entry which is preliminary data.</text>
</comment>
<evidence type="ECO:0000313" key="1">
    <source>
        <dbReference type="EMBL" id="GFQ05436.1"/>
    </source>
</evidence>
<organism evidence="1 2">
    <name type="scientific">Phtheirospermum japonicum</name>
    <dbReference type="NCBI Taxonomy" id="374723"/>
    <lineage>
        <taxon>Eukaryota</taxon>
        <taxon>Viridiplantae</taxon>
        <taxon>Streptophyta</taxon>
        <taxon>Embryophyta</taxon>
        <taxon>Tracheophyta</taxon>
        <taxon>Spermatophyta</taxon>
        <taxon>Magnoliopsida</taxon>
        <taxon>eudicotyledons</taxon>
        <taxon>Gunneridae</taxon>
        <taxon>Pentapetalae</taxon>
        <taxon>asterids</taxon>
        <taxon>lamiids</taxon>
        <taxon>Lamiales</taxon>
        <taxon>Orobanchaceae</taxon>
        <taxon>Orobanchaceae incertae sedis</taxon>
        <taxon>Phtheirospermum</taxon>
    </lineage>
</organism>
<gene>
    <name evidence="1" type="ORF">PHJA_002687700</name>
</gene>
<accession>A0A830DEZ0</accession>
<keyword evidence="2" id="KW-1185">Reference proteome</keyword>
<dbReference type="EMBL" id="BMAC01001068">
    <property type="protein sequence ID" value="GFQ05436.1"/>
    <property type="molecule type" value="Genomic_DNA"/>
</dbReference>
<dbReference type="AlphaFoldDB" id="A0A830DEZ0"/>
<evidence type="ECO:0000313" key="2">
    <source>
        <dbReference type="Proteomes" id="UP000653305"/>
    </source>
</evidence>
<sequence>QQVGGCTYRVWIDPPIYSRACQVIPGLRKRETNLEEQLRSKCSRERWLWAALVCCMMIIYKLV</sequence>
<feature type="non-terminal residue" evidence="1">
    <location>
        <position position="1"/>
    </location>
</feature>
<dbReference type="Proteomes" id="UP000653305">
    <property type="component" value="Unassembled WGS sequence"/>
</dbReference>
<protein>
    <submittedName>
        <fullName evidence="1">Uncharacterized protein</fullName>
    </submittedName>
</protein>
<proteinExistence type="predicted"/>